<proteinExistence type="predicted"/>
<keyword evidence="2" id="KW-0472">Membrane</keyword>
<name>A0ABW2ESI1_9GAMM</name>
<dbReference type="InterPro" id="IPR012171">
    <property type="entry name" value="Fatty_acid_desaturase"/>
</dbReference>
<keyword evidence="2" id="KW-0812">Transmembrane</keyword>
<evidence type="ECO:0000259" key="3">
    <source>
        <dbReference type="Pfam" id="PF00487"/>
    </source>
</evidence>
<sequence>MALQEPNGDITTEPRALMRMLGGYCEPRLARSVLEIMLTVIPFATLWILLWASLGAGHWLGLLLVVPAAGFLVRMFMIMHDCSHRSFFRSKRVNDWVGRVIGVLTLTPYDLWRHTHARHHASSGNLDRPRVGGIDTLTVRDFQGLPRRQRLRYRLYRHPLVLFGLGPAYIFLLDNRLPLGFHRAGWMPWLSTMGTNAAIAAGVTAMMWLVGVGPFLLVHLPIMLLAASIGVWLFYVQHQFAETLWEHDNDWTFHEAALHGSSHYDLPGVLRWFTANIGVHHVHHLCNRIPFYRLPEVLRDHPEFRRVGRLTLRQSLAAVQLSLWDEEKRRLVSFDEAREVSPTEAGSSTDRVRRIDQPKALSGRQPAR</sequence>
<evidence type="ECO:0000256" key="2">
    <source>
        <dbReference type="SAM" id="Phobius"/>
    </source>
</evidence>
<accession>A0ABW2ESI1</accession>
<dbReference type="RefSeq" id="WP_346063041.1">
    <property type="nucleotide sequence ID" value="NZ_BAAADR010000014.1"/>
</dbReference>
<organism evidence="4 5">
    <name type="scientific">Halomonas salifodinae</name>
    <dbReference type="NCBI Taxonomy" id="438745"/>
    <lineage>
        <taxon>Bacteria</taxon>
        <taxon>Pseudomonadati</taxon>
        <taxon>Pseudomonadota</taxon>
        <taxon>Gammaproteobacteria</taxon>
        <taxon>Oceanospirillales</taxon>
        <taxon>Halomonadaceae</taxon>
        <taxon>Halomonas</taxon>
    </lineage>
</organism>
<dbReference type="PANTHER" id="PTHR19353">
    <property type="entry name" value="FATTY ACID DESATURASE 2"/>
    <property type="match status" value="1"/>
</dbReference>
<feature type="transmembrane region" description="Helical" evidence="2">
    <location>
        <begin position="56"/>
        <end position="77"/>
    </location>
</feature>
<keyword evidence="4" id="KW-0560">Oxidoreductase</keyword>
<dbReference type="GO" id="GO:0016491">
    <property type="term" value="F:oxidoreductase activity"/>
    <property type="evidence" value="ECO:0007669"/>
    <property type="project" value="UniProtKB-KW"/>
</dbReference>
<comment type="caution">
    <text evidence="4">The sequence shown here is derived from an EMBL/GenBank/DDBJ whole genome shotgun (WGS) entry which is preliminary data.</text>
</comment>
<feature type="region of interest" description="Disordered" evidence="1">
    <location>
        <begin position="336"/>
        <end position="368"/>
    </location>
</feature>
<feature type="domain" description="Fatty acid desaturase" evidence="3">
    <location>
        <begin position="58"/>
        <end position="305"/>
    </location>
</feature>
<feature type="transmembrane region" description="Helical" evidence="2">
    <location>
        <begin position="155"/>
        <end position="173"/>
    </location>
</feature>
<dbReference type="EMBL" id="JBHSZP010000001">
    <property type="protein sequence ID" value="MFC7088080.1"/>
    <property type="molecule type" value="Genomic_DNA"/>
</dbReference>
<dbReference type="EC" id="1.14.19.-" evidence="4"/>
<evidence type="ECO:0000256" key="1">
    <source>
        <dbReference type="SAM" id="MobiDB-lite"/>
    </source>
</evidence>
<evidence type="ECO:0000313" key="4">
    <source>
        <dbReference type="EMBL" id="MFC7088080.1"/>
    </source>
</evidence>
<dbReference type="Proteomes" id="UP001596411">
    <property type="component" value="Unassembled WGS sequence"/>
</dbReference>
<reference evidence="5" key="1">
    <citation type="journal article" date="2019" name="Int. J. Syst. Evol. Microbiol.">
        <title>The Global Catalogue of Microorganisms (GCM) 10K type strain sequencing project: providing services to taxonomists for standard genome sequencing and annotation.</title>
        <authorList>
            <consortium name="The Broad Institute Genomics Platform"/>
            <consortium name="The Broad Institute Genome Sequencing Center for Infectious Disease"/>
            <person name="Wu L."/>
            <person name="Ma J."/>
        </authorList>
    </citation>
    <scope>NUCLEOTIDE SEQUENCE [LARGE SCALE GENOMIC DNA]</scope>
    <source>
        <strain evidence="5">CGMCC 1.13666</strain>
    </source>
</reference>
<evidence type="ECO:0000313" key="5">
    <source>
        <dbReference type="Proteomes" id="UP001596411"/>
    </source>
</evidence>
<dbReference type="PANTHER" id="PTHR19353:SF73">
    <property type="entry name" value="FATTY ACID DESATURASE"/>
    <property type="match status" value="1"/>
</dbReference>
<dbReference type="Pfam" id="PF00487">
    <property type="entry name" value="FA_desaturase"/>
    <property type="match status" value="1"/>
</dbReference>
<gene>
    <name evidence="4" type="ORF">ACFQH5_00760</name>
</gene>
<dbReference type="InterPro" id="IPR005804">
    <property type="entry name" value="FA_desaturase_dom"/>
</dbReference>
<dbReference type="CDD" id="cd03507">
    <property type="entry name" value="Delta12-FADS-like"/>
    <property type="match status" value="1"/>
</dbReference>
<keyword evidence="5" id="KW-1185">Reference proteome</keyword>
<feature type="transmembrane region" description="Helical" evidence="2">
    <location>
        <begin position="185"/>
        <end position="209"/>
    </location>
</feature>
<protein>
    <submittedName>
        <fullName evidence="4">Fatty acid desaturase</fullName>
        <ecNumber evidence="4">1.14.19.-</ecNumber>
    </submittedName>
</protein>
<feature type="transmembrane region" description="Helical" evidence="2">
    <location>
        <begin position="29"/>
        <end position="50"/>
    </location>
</feature>
<feature type="transmembrane region" description="Helical" evidence="2">
    <location>
        <begin position="216"/>
        <end position="235"/>
    </location>
</feature>
<keyword evidence="2" id="KW-1133">Transmembrane helix</keyword>